<dbReference type="InterPro" id="IPR004333">
    <property type="entry name" value="SBP_dom"/>
</dbReference>
<sequence length="345" mass="37966">MLGRMGGGSLERSINRVGEPKGSLMELSSSSGPSKRAKAPGNGTRVVSCLVDECSSDLSQCREYHRRHKVCELHSKTPRVTIGGREQRFCQQCSRFHSLVEFDEGKRSCRKRLDGHNRRRRKPQSESISRNTGTFLSNQQGLCSVICVIWLIFRNPTLQSIVISFAIGTTLLSFSSPQLLASSIMNSAWPGAAKAENDTTAAYSSQRSLSFVGPGHFRDLWLTVMKVETRPSTLTVLSLLSSAPAERREIDLSPVAPPRPIPPAESLVHSTAYGDLSRFPEEMDAKPVVSMLGLHVGYDDDAGLHYQGIFQNAPDGSSTATPAGPFPAVSFEWDLFHLPIFMWTK</sequence>
<dbReference type="InterPro" id="IPR044817">
    <property type="entry name" value="SBP-like"/>
</dbReference>
<dbReference type="PROSITE" id="PS51141">
    <property type="entry name" value="ZF_SBP"/>
    <property type="match status" value="1"/>
</dbReference>
<keyword evidence="8" id="KW-0539">Nucleus</keyword>
<feature type="compositionally biased region" description="Low complexity" evidence="11">
    <location>
        <begin position="20"/>
        <end position="34"/>
    </location>
</feature>
<evidence type="ECO:0000313" key="13">
    <source>
        <dbReference type="EMBL" id="WMI30936.1"/>
    </source>
</evidence>
<keyword evidence="3 10" id="KW-0863">Zinc-finger</keyword>
<dbReference type="PANTHER" id="PTHR31251">
    <property type="entry name" value="SQUAMOSA PROMOTER-BINDING-LIKE PROTEIN 4"/>
    <property type="match status" value="1"/>
</dbReference>
<evidence type="ECO:0000256" key="4">
    <source>
        <dbReference type="ARBA" id="ARBA00022833"/>
    </source>
</evidence>
<comment type="subcellular location">
    <subcellularLocation>
        <location evidence="1">Nucleus</location>
    </subcellularLocation>
</comment>
<keyword evidence="2" id="KW-0479">Metal-binding</keyword>
<comment type="function">
    <text evidence="9">Probable transcriptional factor. Binds to the promoter of the SQUAMOSA gene.</text>
</comment>
<dbReference type="FunFam" id="4.10.1100.10:FF:000001">
    <property type="entry name" value="Squamosa promoter-binding-like protein 14"/>
    <property type="match status" value="1"/>
</dbReference>
<evidence type="ECO:0000256" key="6">
    <source>
        <dbReference type="ARBA" id="ARBA00023125"/>
    </source>
</evidence>
<reference evidence="13" key="1">
    <citation type="submission" date="2023-05" db="EMBL/GenBank/DDBJ databases">
        <authorList>
            <person name="L J."/>
        </authorList>
    </citation>
    <scope>NUCLEOTIDE SEQUENCE</scope>
</reference>
<dbReference type="SUPFAM" id="SSF103612">
    <property type="entry name" value="SBT domain"/>
    <property type="match status" value="1"/>
</dbReference>
<evidence type="ECO:0000256" key="5">
    <source>
        <dbReference type="ARBA" id="ARBA00023015"/>
    </source>
</evidence>
<dbReference type="EMBL" id="OR060870">
    <property type="protein sequence ID" value="WMI30936.1"/>
    <property type="molecule type" value="mRNA"/>
</dbReference>
<evidence type="ECO:0000256" key="7">
    <source>
        <dbReference type="ARBA" id="ARBA00023163"/>
    </source>
</evidence>
<dbReference type="GO" id="GO:0003677">
    <property type="term" value="F:DNA binding"/>
    <property type="evidence" value="ECO:0007669"/>
    <property type="project" value="UniProtKB-KW"/>
</dbReference>
<dbReference type="Pfam" id="PF03110">
    <property type="entry name" value="SBP"/>
    <property type="match status" value="1"/>
</dbReference>
<feature type="domain" description="SBP-type" evidence="12">
    <location>
        <begin position="46"/>
        <end position="123"/>
    </location>
</feature>
<feature type="region of interest" description="Disordered" evidence="11">
    <location>
        <begin position="1"/>
        <end position="42"/>
    </location>
</feature>
<protein>
    <submittedName>
        <fullName evidence="13">Squamosa promter-binding-like protein 35</fullName>
    </submittedName>
</protein>
<dbReference type="AlphaFoldDB" id="A0AA51GEA8"/>
<keyword evidence="7" id="KW-0804">Transcription</keyword>
<evidence type="ECO:0000256" key="3">
    <source>
        <dbReference type="ARBA" id="ARBA00022771"/>
    </source>
</evidence>
<evidence type="ECO:0000256" key="9">
    <source>
        <dbReference type="ARBA" id="ARBA00056472"/>
    </source>
</evidence>
<feature type="region of interest" description="Disordered" evidence="11">
    <location>
        <begin position="113"/>
        <end position="132"/>
    </location>
</feature>
<dbReference type="GO" id="GO:0008270">
    <property type="term" value="F:zinc ion binding"/>
    <property type="evidence" value="ECO:0007669"/>
    <property type="project" value="UniProtKB-KW"/>
</dbReference>
<dbReference type="InterPro" id="IPR036893">
    <property type="entry name" value="SBP_sf"/>
</dbReference>
<name>A0AA51GEA8_9ERIC</name>
<dbReference type="PANTHER" id="PTHR31251:SF208">
    <property type="entry name" value="SQUAMOSA PROMOTER-BINDING-LIKE PROTEIN 18"/>
    <property type="match status" value="1"/>
</dbReference>
<keyword evidence="4" id="KW-0862">Zinc</keyword>
<dbReference type="Gene3D" id="4.10.1100.10">
    <property type="entry name" value="Transcription factor, SBP-box domain"/>
    <property type="match status" value="1"/>
</dbReference>
<proteinExistence type="evidence at transcript level"/>
<evidence type="ECO:0000256" key="10">
    <source>
        <dbReference type="PROSITE-ProRule" id="PRU00470"/>
    </source>
</evidence>
<dbReference type="GO" id="GO:0005634">
    <property type="term" value="C:nucleus"/>
    <property type="evidence" value="ECO:0007669"/>
    <property type="project" value="UniProtKB-SubCell"/>
</dbReference>
<accession>A0AA51GEA8</accession>
<keyword evidence="6" id="KW-0238">DNA-binding</keyword>
<gene>
    <name evidence="13" type="primary">SPL35</name>
</gene>
<evidence type="ECO:0000256" key="8">
    <source>
        <dbReference type="ARBA" id="ARBA00023242"/>
    </source>
</evidence>
<evidence type="ECO:0000256" key="11">
    <source>
        <dbReference type="SAM" id="MobiDB-lite"/>
    </source>
</evidence>
<organism evidence="13">
    <name type="scientific">Diospyros sp. 'deyangshi'</name>
    <dbReference type="NCBI Taxonomy" id="2021615"/>
    <lineage>
        <taxon>Eukaryota</taxon>
        <taxon>Viridiplantae</taxon>
        <taxon>Streptophyta</taxon>
        <taxon>Embryophyta</taxon>
        <taxon>Tracheophyta</taxon>
        <taxon>Spermatophyta</taxon>
        <taxon>Magnoliopsida</taxon>
        <taxon>eudicotyledons</taxon>
        <taxon>Gunneridae</taxon>
        <taxon>Pentapetalae</taxon>
        <taxon>asterids</taxon>
        <taxon>Ericales</taxon>
        <taxon>Ebenaceae</taxon>
        <taxon>Diospyros</taxon>
    </lineage>
</organism>
<keyword evidence="5" id="KW-0805">Transcription regulation</keyword>
<evidence type="ECO:0000256" key="2">
    <source>
        <dbReference type="ARBA" id="ARBA00022723"/>
    </source>
</evidence>
<evidence type="ECO:0000259" key="12">
    <source>
        <dbReference type="PROSITE" id="PS51141"/>
    </source>
</evidence>
<evidence type="ECO:0000256" key="1">
    <source>
        <dbReference type="ARBA" id="ARBA00004123"/>
    </source>
</evidence>